<keyword evidence="2" id="KW-0472">Membrane</keyword>
<accession>G9EUN4</accession>
<dbReference type="AlphaFoldDB" id="G9EUN4"/>
<dbReference type="NCBIfam" id="TIGR00231">
    <property type="entry name" value="small_GTP"/>
    <property type="match status" value="1"/>
</dbReference>
<dbReference type="STRING" id="658187.LDG_9032"/>
<keyword evidence="4" id="KW-1185">Reference proteome</keyword>
<dbReference type="InterPro" id="IPR001806">
    <property type="entry name" value="Small_GTPase"/>
</dbReference>
<feature type="transmembrane region" description="Helical" evidence="2">
    <location>
        <begin position="248"/>
        <end position="273"/>
    </location>
</feature>
<name>G9EUN4_9GAMM</name>
<dbReference type="Pfam" id="PF00071">
    <property type="entry name" value="Ras"/>
    <property type="match status" value="1"/>
</dbReference>
<dbReference type="SUPFAM" id="SSF52540">
    <property type="entry name" value="P-loop containing nucleoside triphosphate hydrolases"/>
    <property type="match status" value="1"/>
</dbReference>
<reference evidence="3 4" key="1">
    <citation type="journal article" date="2011" name="BMC Genomics">
        <title>Insight into cross-talk between intra-amoebal pathogens.</title>
        <authorList>
            <person name="Gimenez G."/>
            <person name="Bertelli C."/>
            <person name="Moliner C."/>
            <person name="Robert C."/>
            <person name="Raoult D."/>
            <person name="Fournier P.E."/>
            <person name="Greub G."/>
        </authorList>
    </citation>
    <scope>NUCLEOTIDE SEQUENCE [LARGE SCALE GENOMIC DNA]</scope>
    <source>
        <strain evidence="3 4">LLAP12</strain>
    </source>
</reference>
<dbReference type="InterPro" id="IPR005225">
    <property type="entry name" value="Small_GTP-bd"/>
</dbReference>
<keyword evidence="2" id="KW-0812">Transmembrane</keyword>
<dbReference type="GO" id="GO:0005525">
    <property type="term" value="F:GTP binding"/>
    <property type="evidence" value="ECO:0007669"/>
    <property type="project" value="InterPro"/>
</dbReference>
<dbReference type="OrthoDB" id="5639734at2"/>
<dbReference type="GO" id="GO:0003924">
    <property type="term" value="F:GTPase activity"/>
    <property type="evidence" value="ECO:0007669"/>
    <property type="project" value="InterPro"/>
</dbReference>
<dbReference type="EMBL" id="JH413850">
    <property type="protein sequence ID" value="EHL29034.1"/>
    <property type="molecule type" value="Genomic_DNA"/>
</dbReference>
<keyword evidence="1" id="KW-0547">Nucleotide-binding</keyword>
<evidence type="ECO:0000256" key="2">
    <source>
        <dbReference type="SAM" id="Phobius"/>
    </source>
</evidence>
<evidence type="ECO:0000256" key="1">
    <source>
        <dbReference type="ARBA" id="ARBA00022741"/>
    </source>
</evidence>
<organism evidence="3 4">
    <name type="scientific">Legionella drancourtii LLAP12</name>
    <dbReference type="NCBI Taxonomy" id="658187"/>
    <lineage>
        <taxon>Bacteria</taxon>
        <taxon>Pseudomonadati</taxon>
        <taxon>Pseudomonadota</taxon>
        <taxon>Gammaproteobacteria</taxon>
        <taxon>Legionellales</taxon>
        <taxon>Legionellaceae</taxon>
        <taxon>Legionella</taxon>
    </lineage>
</organism>
<evidence type="ECO:0000313" key="4">
    <source>
        <dbReference type="Proteomes" id="UP000002770"/>
    </source>
</evidence>
<evidence type="ECO:0000313" key="3">
    <source>
        <dbReference type="EMBL" id="EHL29034.1"/>
    </source>
</evidence>
<dbReference type="Proteomes" id="UP000002770">
    <property type="component" value="Unassembled WGS sequence"/>
</dbReference>
<dbReference type="HOGENOM" id="CLU_064057_0_0_6"/>
<dbReference type="PANTHER" id="PTHR47978">
    <property type="match status" value="1"/>
</dbReference>
<dbReference type="InterPro" id="IPR027417">
    <property type="entry name" value="P-loop_NTPase"/>
</dbReference>
<proteinExistence type="predicted"/>
<sequence length="336" mass="36781">MEAFRVILFGNEHSGKTQLFKRIMDDKVYIFEQVSKPTQGVDYGIRYLDLNTKLLLWDLAGDKRFSAFVDAYSVIASVALLCVDLTQVINEAEIKAYIETFRKHNRNAHVILVGTKADSLSANASLLKTIKIDDQRTTILVVSAKTNIGISELFHYICSLGHENRPPETEDTQRASLFEEAIRKLITSLSKLPYEKRRAINEEIKKLLAQLAKKAIQDNVHAKARAITEFSNNCQAILDNSYPLVFKAILTVVAAAVVTLVIGCIGFGIGLALGSWTGPGAFISALMIGNTMAVAVTTSSITLGVGGGSLSAYGLFQSPQEKVHLDNFVADISLQI</sequence>
<dbReference type="eggNOG" id="COG1100">
    <property type="taxonomic scope" value="Bacteria"/>
</dbReference>
<dbReference type="InParanoid" id="G9EUN4"/>
<dbReference type="PROSITE" id="PS51419">
    <property type="entry name" value="RAB"/>
    <property type="match status" value="1"/>
</dbReference>
<dbReference type="RefSeq" id="WP_006872888.1">
    <property type="nucleotide sequence ID" value="NZ_JH413850.1"/>
</dbReference>
<dbReference type="SMART" id="SM00175">
    <property type="entry name" value="RAB"/>
    <property type="match status" value="1"/>
</dbReference>
<gene>
    <name evidence="3" type="ORF">LDG_9032</name>
</gene>
<dbReference type="PRINTS" id="PR00449">
    <property type="entry name" value="RASTRNSFRMNG"/>
</dbReference>
<dbReference type="Gene3D" id="3.40.50.300">
    <property type="entry name" value="P-loop containing nucleotide triphosphate hydrolases"/>
    <property type="match status" value="1"/>
</dbReference>
<evidence type="ECO:0008006" key="5">
    <source>
        <dbReference type="Google" id="ProtNLM"/>
    </source>
</evidence>
<protein>
    <recommendedName>
        <fullName evidence="5">GTP-binding protein</fullName>
    </recommendedName>
</protein>
<keyword evidence="2" id="KW-1133">Transmembrane helix</keyword>